<dbReference type="Gene3D" id="3.40.1390.10">
    <property type="entry name" value="MurE/MurF, N-terminal domain"/>
    <property type="match status" value="1"/>
</dbReference>
<evidence type="ECO:0000256" key="2">
    <source>
        <dbReference type="ARBA" id="ARBA00022598"/>
    </source>
</evidence>
<dbReference type="InterPro" id="IPR051046">
    <property type="entry name" value="MurCDEF_CellWall_CoF430Synth"/>
</dbReference>
<feature type="domain" description="Mur ligase C-terminal" evidence="12">
    <location>
        <begin position="318"/>
        <end position="440"/>
    </location>
</feature>
<comment type="caution">
    <text evidence="14">The sequence shown here is derived from an EMBL/GenBank/DDBJ whole genome shotgun (WGS) entry which is preliminary data.</text>
</comment>
<dbReference type="InterPro" id="IPR004101">
    <property type="entry name" value="Mur_ligase_C"/>
</dbReference>
<dbReference type="InterPro" id="IPR036615">
    <property type="entry name" value="Mur_ligase_C_dom_sf"/>
</dbReference>
<dbReference type="InterPro" id="IPR036565">
    <property type="entry name" value="Mur-like_cat_sf"/>
</dbReference>
<dbReference type="GO" id="GO:0051301">
    <property type="term" value="P:cell division"/>
    <property type="evidence" value="ECO:0007669"/>
    <property type="project" value="UniProtKB-KW"/>
</dbReference>
<keyword evidence="2 14" id="KW-0436">Ligase</keyword>
<dbReference type="NCBIfam" id="TIGR01143">
    <property type="entry name" value="murF"/>
    <property type="match status" value="1"/>
</dbReference>
<evidence type="ECO:0000256" key="3">
    <source>
        <dbReference type="ARBA" id="ARBA00022618"/>
    </source>
</evidence>
<evidence type="ECO:0000256" key="8">
    <source>
        <dbReference type="ARBA" id="ARBA00023306"/>
    </source>
</evidence>
<organism evidence="14">
    <name type="scientific">bioreactor metagenome</name>
    <dbReference type="NCBI Taxonomy" id="1076179"/>
    <lineage>
        <taxon>unclassified sequences</taxon>
        <taxon>metagenomes</taxon>
        <taxon>ecological metagenomes</taxon>
    </lineage>
</organism>
<evidence type="ECO:0000313" key="14">
    <source>
        <dbReference type="EMBL" id="MPM66135.1"/>
    </source>
</evidence>
<evidence type="ECO:0000256" key="10">
    <source>
        <dbReference type="ARBA" id="ARBA00031461"/>
    </source>
</evidence>
<name>A0A645BLB6_9ZZZZ</name>
<keyword evidence="8" id="KW-0131">Cell cycle</keyword>
<dbReference type="Pfam" id="PF02875">
    <property type="entry name" value="Mur_ligase_C"/>
    <property type="match status" value="1"/>
</dbReference>
<dbReference type="AlphaFoldDB" id="A0A645BLB6"/>
<dbReference type="InterPro" id="IPR035911">
    <property type="entry name" value="MurE/MurF_N"/>
</dbReference>
<dbReference type="GO" id="GO:0005524">
    <property type="term" value="F:ATP binding"/>
    <property type="evidence" value="ECO:0007669"/>
    <property type="project" value="UniProtKB-KW"/>
</dbReference>
<evidence type="ECO:0000259" key="13">
    <source>
        <dbReference type="Pfam" id="PF08245"/>
    </source>
</evidence>
<keyword evidence="3" id="KW-0132">Cell division</keyword>
<evidence type="ECO:0000256" key="6">
    <source>
        <dbReference type="ARBA" id="ARBA00022960"/>
    </source>
</evidence>
<sequence length="460" mass="49329">MLPMTVREIESAVGGVWWNPREDAPSVSAVCTDSRELTPGCLFVPWKGERFDGHDFIDSALEAGAAGTLCARLPADFRPDKFYIKVDDTRLALKALASAYRDRFDIPFVQITGSVGKTTTKEMIATVLSAGLKVLKTPENFNNDIGTPLTLFGLTPEHQAAVIETGMNHFGEIHYLSELVRPDIAVISNVGDAHIEFLGSREGILKAKSEIFDFLKPDGVAVLNGDDALLNTLKLPFTTLRCGQSEGCGVRVGDVSDRGLDGTCCRITTKKDVYDLTINAPGQHLVYCASMAVAIAELLGLDHSQIVSGVAAFQGVGNRMEVVRLPGGRIILNDCYNANPQSVAAGLEVLAKSTGSRKLAILGDMGELGDHGEAAHYNIGALAAMLGIDMVIAIGEKAEKIAEGALASGGCALHFQDKDAAKDELLCQFEPDTSALVKASHFSMHFETIVEFLKAQDYQE</sequence>
<dbReference type="SUPFAM" id="SSF53244">
    <property type="entry name" value="MurD-like peptide ligases, peptide-binding domain"/>
    <property type="match status" value="1"/>
</dbReference>
<reference evidence="14" key="1">
    <citation type="submission" date="2019-08" db="EMBL/GenBank/DDBJ databases">
        <authorList>
            <person name="Kucharzyk K."/>
            <person name="Murdoch R.W."/>
            <person name="Higgins S."/>
            <person name="Loffler F."/>
        </authorList>
    </citation>
    <scope>NUCLEOTIDE SEQUENCE</scope>
</reference>
<dbReference type="InterPro" id="IPR000713">
    <property type="entry name" value="Mur_ligase_N"/>
</dbReference>
<dbReference type="SUPFAM" id="SSF63418">
    <property type="entry name" value="MurE/MurF N-terminal domain"/>
    <property type="match status" value="1"/>
</dbReference>
<feature type="domain" description="Mur ligase central" evidence="13">
    <location>
        <begin position="111"/>
        <end position="296"/>
    </location>
</feature>
<keyword evidence="6" id="KW-0133">Cell shape</keyword>
<keyword evidence="7" id="KW-0573">Peptidoglycan synthesis</keyword>
<dbReference type="EMBL" id="VSSQ01020908">
    <property type="protein sequence ID" value="MPM66135.1"/>
    <property type="molecule type" value="Genomic_DNA"/>
</dbReference>
<evidence type="ECO:0000259" key="12">
    <source>
        <dbReference type="Pfam" id="PF02875"/>
    </source>
</evidence>
<evidence type="ECO:0000259" key="11">
    <source>
        <dbReference type="Pfam" id="PF01225"/>
    </source>
</evidence>
<keyword evidence="1" id="KW-0963">Cytoplasm</keyword>
<dbReference type="GO" id="GO:0009252">
    <property type="term" value="P:peptidoglycan biosynthetic process"/>
    <property type="evidence" value="ECO:0007669"/>
    <property type="project" value="UniProtKB-KW"/>
</dbReference>
<dbReference type="GO" id="GO:0071555">
    <property type="term" value="P:cell wall organization"/>
    <property type="evidence" value="ECO:0007669"/>
    <property type="project" value="UniProtKB-KW"/>
</dbReference>
<evidence type="ECO:0000256" key="5">
    <source>
        <dbReference type="ARBA" id="ARBA00022840"/>
    </source>
</evidence>
<feature type="domain" description="Mur ligase N-terminal catalytic" evidence="11">
    <location>
        <begin position="27"/>
        <end position="100"/>
    </location>
</feature>
<dbReference type="GO" id="GO:0047480">
    <property type="term" value="F:UDP-N-acetylmuramoyl-tripeptide-D-alanyl-D-alanine ligase activity"/>
    <property type="evidence" value="ECO:0007669"/>
    <property type="project" value="InterPro"/>
</dbReference>
<dbReference type="SUPFAM" id="SSF53623">
    <property type="entry name" value="MurD-like peptide ligases, catalytic domain"/>
    <property type="match status" value="1"/>
</dbReference>
<protein>
    <recommendedName>
        <fullName evidence="10">UDP-MurNAc-pentapeptide synthetase</fullName>
    </recommendedName>
</protein>
<dbReference type="HAMAP" id="MF_02019">
    <property type="entry name" value="MurF"/>
    <property type="match status" value="1"/>
</dbReference>
<keyword evidence="5" id="KW-0067">ATP-binding</keyword>
<dbReference type="GO" id="GO:0008360">
    <property type="term" value="P:regulation of cell shape"/>
    <property type="evidence" value="ECO:0007669"/>
    <property type="project" value="UniProtKB-KW"/>
</dbReference>
<evidence type="ECO:0000256" key="7">
    <source>
        <dbReference type="ARBA" id="ARBA00022984"/>
    </source>
</evidence>
<dbReference type="InterPro" id="IPR013221">
    <property type="entry name" value="Mur_ligase_cen"/>
</dbReference>
<dbReference type="Pfam" id="PF01225">
    <property type="entry name" value="Mur_ligase"/>
    <property type="match status" value="1"/>
</dbReference>
<accession>A0A645BLB6</accession>
<gene>
    <name evidence="14" type="primary">murF_31</name>
    <name evidence="14" type="ORF">SDC9_113042</name>
</gene>
<proteinExistence type="inferred from homology"/>
<dbReference type="Gene3D" id="3.40.1190.10">
    <property type="entry name" value="Mur-like, catalytic domain"/>
    <property type="match status" value="1"/>
</dbReference>
<keyword evidence="4" id="KW-0547">Nucleotide-binding</keyword>
<dbReference type="Gene3D" id="3.90.190.20">
    <property type="entry name" value="Mur ligase, C-terminal domain"/>
    <property type="match status" value="1"/>
</dbReference>
<evidence type="ECO:0000256" key="9">
    <source>
        <dbReference type="ARBA" id="ARBA00023316"/>
    </source>
</evidence>
<dbReference type="Pfam" id="PF08245">
    <property type="entry name" value="Mur_ligase_M"/>
    <property type="match status" value="1"/>
</dbReference>
<dbReference type="InterPro" id="IPR005863">
    <property type="entry name" value="UDP-N-AcMur_synth"/>
</dbReference>
<evidence type="ECO:0000256" key="1">
    <source>
        <dbReference type="ARBA" id="ARBA00022490"/>
    </source>
</evidence>
<dbReference type="PANTHER" id="PTHR43024:SF1">
    <property type="entry name" value="UDP-N-ACETYLMURAMOYL-TRIPEPTIDE--D-ALANYL-D-ALANINE LIGASE"/>
    <property type="match status" value="1"/>
</dbReference>
<keyword evidence="9" id="KW-0961">Cell wall biogenesis/degradation</keyword>
<dbReference type="PANTHER" id="PTHR43024">
    <property type="entry name" value="UDP-N-ACETYLMURAMOYL-TRIPEPTIDE--D-ALANYL-D-ALANINE LIGASE"/>
    <property type="match status" value="1"/>
</dbReference>
<evidence type="ECO:0000256" key="4">
    <source>
        <dbReference type="ARBA" id="ARBA00022741"/>
    </source>
</evidence>